<evidence type="ECO:0000313" key="7">
    <source>
        <dbReference type="EMBL" id="CAL4797731.1"/>
    </source>
</evidence>
<feature type="transmembrane region" description="Helical" evidence="5">
    <location>
        <begin position="233"/>
        <end position="254"/>
    </location>
</feature>
<dbReference type="Proteomes" id="UP001152797">
    <property type="component" value="Unassembled WGS sequence"/>
</dbReference>
<evidence type="ECO:0000256" key="4">
    <source>
        <dbReference type="ARBA" id="ARBA00023136"/>
    </source>
</evidence>
<proteinExistence type="predicted"/>
<evidence type="ECO:0000256" key="5">
    <source>
        <dbReference type="SAM" id="Phobius"/>
    </source>
</evidence>
<dbReference type="OrthoDB" id="2261376at2759"/>
<dbReference type="EMBL" id="CAMXCT010004802">
    <property type="protein sequence ID" value="CAI4010419.1"/>
    <property type="molecule type" value="Genomic_DNA"/>
</dbReference>
<feature type="transmembrane region" description="Helical" evidence="5">
    <location>
        <begin position="465"/>
        <end position="487"/>
    </location>
</feature>
<feature type="transmembrane region" description="Helical" evidence="5">
    <location>
        <begin position="160"/>
        <end position="182"/>
    </location>
</feature>
<comment type="subcellular location">
    <subcellularLocation>
        <location evidence="1">Membrane</location>
        <topology evidence="1">Multi-pass membrane protein</topology>
    </subcellularLocation>
</comment>
<sequence>DTEMAPRCDREETLIFVDVDGVLNVGIHDEGKAPLLLRDEDVQTAMKLAKRGYKGPEASCVEKLSSLATSQVGFNENDTYEKLMTRQGAEVAEILVQRLAEVIEKAGVACGLMAGALALCRRRRCQRAPVDVADVSISNLEGDEENGKTKLIETKQTRWMACRIILGVGIFFGSFQAPWQALPVLLDRKIAADDGLPFTENQLVLSQTVIFVGWLVGSVLLHPLMQRLTIKQLLVFLASIMMLLSFATITLPYIPKVSLSMLFGVRLLHGICLNIQGVQYIYMQNCFPGYGSQLCSLVNALYSVVAVVMALICGTWALHSNWRLEAFLWFGLPILTGLLLAFPDLRSVLLSLPRALSPAIPAPTVPQSGHEGWDLTGTPRKDLRNLAVCFSATVFAYYGLSYSADSLCSNAYMSLMLVSVSDIVACLFASRASEIGRNRAQFGGFFLGGLCLMACAFGTTDSAFVMTMVFVARMCLSVVFVTIYVALAEVFPEWCQKIALPTCEIFGRVGGCLSPWCGTLPVHLSCPLFGLACLVAARATMKLPDKCAKLEQ</sequence>
<keyword evidence="4 5" id="KW-0472">Membrane</keyword>
<keyword evidence="8" id="KW-1185">Reference proteome</keyword>
<reference evidence="6" key="1">
    <citation type="submission" date="2022-10" db="EMBL/GenBank/DDBJ databases">
        <authorList>
            <person name="Chen Y."/>
            <person name="Dougan E. K."/>
            <person name="Chan C."/>
            <person name="Rhodes N."/>
            <person name="Thang M."/>
        </authorList>
    </citation>
    <scope>NUCLEOTIDE SEQUENCE</scope>
</reference>
<comment type="caution">
    <text evidence="6">The sequence shown here is derived from an EMBL/GenBank/DDBJ whole genome shotgun (WGS) entry which is preliminary data.</text>
</comment>
<evidence type="ECO:0000256" key="2">
    <source>
        <dbReference type="ARBA" id="ARBA00022692"/>
    </source>
</evidence>
<name>A0A9P1DHC8_9DINO</name>
<reference evidence="7 8" key="2">
    <citation type="submission" date="2024-05" db="EMBL/GenBank/DDBJ databases">
        <authorList>
            <person name="Chen Y."/>
            <person name="Shah S."/>
            <person name="Dougan E. K."/>
            <person name="Thang M."/>
            <person name="Chan C."/>
        </authorList>
    </citation>
    <scope>NUCLEOTIDE SEQUENCE [LARGE SCALE GENOMIC DNA]</scope>
</reference>
<keyword evidence="2 5" id="KW-0812">Transmembrane</keyword>
<organism evidence="6">
    <name type="scientific">Cladocopium goreaui</name>
    <dbReference type="NCBI Taxonomy" id="2562237"/>
    <lineage>
        <taxon>Eukaryota</taxon>
        <taxon>Sar</taxon>
        <taxon>Alveolata</taxon>
        <taxon>Dinophyceae</taxon>
        <taxon>Suessiales</taxon>
        <taxon>Symbiodiniaceae</taxon>
        <taxon>Cladocopium</taxon>
    </lineage>
</organism>
<feature type="transmembrane region" description="Helical" evidence="5">
    <location>
        <begin position="294"/>
        <end position="318"/>
    </location>
</feature>
<evidence type="ECO:0000256" key="3">
    <source>
        <dbReference type="ARBA" id="ARBA00022989"/>
    </source>
</evidence>
<evidence type="ECO:0000313" key="6">
    <source>
        <dbReference type="EMBL" id="CAI4010419.1"/>
    </source>
</evidence>
<keyword evidence="3 5" id="KW-1133">Transmembrane helix</keyword>
<feature type="transmembrane region" description="Helical" evidence="5">
    <location>
        <begin position="202"/>
        <end position="221"/>
    </location>
</feature>
<feature type="transmembrane region" description="Helical" evidence="5">
    <location>
        <begin position="442"/>
        <end position="459"/>
    </location>
</feature>
<accession>A0A9P1DHC8</accession>
<gene>
    <name evidence="6" type="ORF">C1SCF055_LOCUS35689</name>
</gene>
<dbReference type="SUPFAM" id="SSF103473">
    <property type="entry name" value="MFS general substrate transporter"/>
    <property type="match status" value="1"/>
</dbReference>
<dbReference type="Gene3D" id="1.20.1250.20">
    <property type="entry name" value="MFS general substrate transporter like domains"/>
    <property type="match status" value="2"/>
</dbReference>
<dbReference type="AlphaFoldDB" id="A0A9P1DHC8"/>
<feature type="transmembrane region" description="Helical" evidence="5">
    <location>
        <begin position="324"/>
        <end position="342"/>
    </location>
</feature>
<dbReference type="EMBL" id="CAMXCT020004802">
    <property type="protein sequence ID" value="CAL1163794.1"/>
    <property type="molecule type" value="Genomic_DNA"/>
</dbReference>
<protein>
    <submittedName>
        <fullName evidence="7">Solute carrier family 22 member 13 (Organic anion transporter 10) (OAT10) (Organic cation transporter-like 3) (ORCTL-3) (ORCTL3)</fullName>
    </submittedName>
</protein>
<dbReference type="GO" id="GO:0016020">
    <property type="term" value="C:membrane"/>
    <property type="evidence" value="ECO:0007669"/>
    <property type="project" value="UniProtKB-SubCell"/>
</dbReference>
<evidence type="ECO:0000313" key="8">
    <source>
        <dbReference type="Proteomes" id="UP001152797"/>
    </source>
</evidence>
<evidence type="ECO:0000256" key="1">
    <source>
        <dbReference type="ARBA" id="ARBA00004141"/>
    </source>
</evidence>
<dbReference type="EMBL" id="CAMXCT030004802">
    <property type="protein sequence ID" value="CAL4797731.1"/>
    <property type="molecule type" value="Genomic_DNA"/>
</dbReference>
<dbReference type="InterPro" id="IPR036259">
    <property type="entry name" value="MFS_trans_sf"/>
</dbReference>
<dbReference type="PANTHER" id="PTHR24064">
    <property type="entry name" value="SOLUTE CARRIER FAMILY 22 MEMBER"/>
    <property type="match status" value="1"/>
</dbReference>
<feature type="non-terminal residue" evidence="6">
    <location>
        <position position="552"/>
    </location>
</feature>
<feature type="transmembrane region" description="Helical" evidence="5">
    <location>
        <begin position="412"/>
        <end position="430"/>
    </location>
</feature>